<comment type="caution">
    <text evidence="1">The sequence shown here is derived from an EMBL/GenBank/DDBJ whole genome shotgun (WGS) entry which is preliminary data.</text>
</comment>
<gene>
    <name evidence="1" type="ORF">LCGC14_1225850</name>
</gene>
<dbReference type="AlphaFoldDB" id="A0A0F9PEC2"/>
<accession>A0A0F9PEC2</accession>
<sequence length="78" mass="9165">MKKEKVINIRGVQDVEIKTYDKGFTLDFWATDRNKNKYTVKIHFECWWVRILAKLLWESVKYQQAGVDRQSSALKGGG</sequence>
<name>A0A0F9PEC2_9ZZZZ</name>
<evidence type="ECO:0000313" key="1">
    <source>
        <dbReference type="EMBL" id="KKM91712.1"/>
    </source>
</evidence>
<proteinExistence type="predicted"/>
<reference evidence="1" key="1">
    <citation type="journal article" date="2015" name="Nature">
        <title>Complex archaea that bridge the gap between prokaryotes and eukaryotes.</title>
        <authorList>
            <person name="Spang A."/>
            <person name="Saw J.H."/>
            <person name="Jorgensen S.L."/>
            <person name="Zaremba-Niedzwiedzka K."/>
            <person name="Martijn J."/>
            <person name="Lind A.E."/>
            <person name="van Eijk R."/>
            <person name="Schleper C."/>
            <person name="Guy L."/>
            <person name="Ettema T.J."/>
        </authorList>
    </citation>
    <scope>NUCLEOTIDE SEQUENCE</scope>
</reference>
<organism evidence="1">
    <name type="scientific">marine sediment metagenome</name>
    <dbReference type="NCBI Taxonomy" id="412755"/>
    <lineage>
        <taxon>unclassified sequences</taxon>
        <taxon>metagenomes</taxon>
        <taxon>ecological metagenomes</taxon>
    </lineage>
</organism>
<protein>
    <submittedName>
        <fullName evidence="1">Uncharacterized protein</fullName>
    </submittedName>
</protein>
<dbReference type="EMBL" id="LAZR01006496">
    <property type="protein sequence ID" value="KKM91712.1"/>
    <property type="molecule type" value="Genomic_DNA"/>
</dbReference>